<dbReference type="EMBL" id="CAADFH010000007">
    <property type="protein sequence ID" value="VFJ89384.1"/>
    <property type="molecule type" value="Genomic_DNA"/>
</dbReference>
<name>A0A450U563_9GAMM</name>
<dbReference type="EMBL" id="CAADFF010000002">
    <property type="protein sequence ID" value="VFJ86311.1"/>
    <property type="molecule type" value="Genomic_DNA"/>
</dbReference>
<evidence type="ECO:0000313" key="3">
    <source>
        <dbReference type="EMBL" id="VFJ89384.1"/>
    </source>
</evidence>
<reference evidence="2" key="1">
    <citation type="submission" date="2019-02" db="EMBL/GenBank/DDBJ databases">
        <authorList>
            <person name="Gruber-Vodicka R. H."/>
            <person name="Seah K. B. B."/>
        </authorList>
    </citation>
    <scope>NUCLEOTIDE SEQUENCE</scope>
    <source>
        <strain evidence="3">BECK_M6</strain>
        <strain evidence="2">BECK_M7</strain>
    </source>
</reference>
<evidence type="ECO:0000313" key="2">
    <source>
        <dbReference type="EMBL" id="VFJ86311.1"/>
    </source>
</evidence>
<gene>
    <name evidence="3" type="ORF">BECKLFY1418A_GA0070994_100734</name>
    <name evidence="2" type="ORF">BECKLFY1418B_GA0070995_100284</name>
</gene>
<accession>A0A450U563</accession>
<protein>
    <recommendedName>
        <fullName evidence="1">Phage-Barnase-EndoU-ColicinE5/D-RelE like nuclease 2 domain-containing protein</fullName>
    </recommendedName>
</protein>
<feature type="domain" description="Phage-Barnase-EndoU-ColicinE5/D-RelE like nuclease 2" evidence="1">
    <location>
        <begin position="1"/>
        <end position="56"/>
    </location>
</feature>
<sequence>MNLLTDALIEPDETWWIWAQDESGKKCWRLNRRYLKAFEIEGRNKYGIVTFEWGRKG</sequence>
<dbReference type="AlphaFoldDB" id="A0A450U563"/>
<dbReference type="Pfam" id="PF18810">
    <property type="entry name" value="PBECR2"/>
    <property type="match status" value="1"/>
</dbReference>
<evidence type="ECO:0000259" key="1">
    <source>
        <dbReference type="Pfam" id="PF18810"/>
    </source>
</evidence>
<organism evidence="2">
    <name type="scientific">Candidatus Kentrum sp. LFY</name>
    <dbReference type="NCBI Taxonomy" id="2126342"/>
    <lineage>
        <taxon>Bacteria</taxon>
        <taxon>Pseudomonadati</taxon>
        <taxon>Pseudomonadota</taxon>
        <taxon>Gammaproteobacteria</taxon>
        <taxon>Candidatus Kentrum</taxon>
    </lineage>
</organism>
<proteinExistence type="predicted"/>
<dbReference type="InterPro" id="IPR041110">
    <property type="entry name" value="PBECR2"/>
</dbReference>